<reference evidence="2 3" key="1">
    <citation type="submission" date="2018-07" db="EMBL/GenBank/DDBJ databases">
        <title>Genomic Encyclopedia of Type Strains, Phase IV (KMG-IV): sequencing the most valuable type-strain genomes for metagenomic binning, comparative biology and taxonomic classification.</title>
        <authorList>
            <person name="Goeker M."/>
        </authorList>
    </citation>
    <scope>NUCLEOTIDE SEQUENCE [LARGE SCALE GENOMIC DNA]</scope>
    <source>
        <strain evidence="2 3">DSM 44952</strain>
    </source>
</reference>
<keyword evidence="1" id="KW-1133">Transmembrane helix</keyword>
<protein>
    <submittedName>
        <fullName evidence="2">Uncharacterized protein</fullName>
    </submittedName>
</protein>
<accession>A0A370HBS5</accession>
<dbReference type="EMBL" id="QQAZ01000002">
    <property type="protein sequence ID" value="RDI54396.1"/>
    <property type="molecule type" value="Genomic_DNA"/>
</dbReference>
<gene>
    <name evidence="2" type="ORF">DFR68_102521</name>
</gene>
<keyword evidence="1" id="KW-0472">Membrane</keyword>
<dbReference type="AlphaFoldDB" id="A0A370HBS5"/>
<feature type="transmembrane region" description="Helical" evidence="1">
    <location>
        <begin position="134"/>
        <end position="154"/>
    </location>
</feature>
<feature type="transmembrane region" description="Helical" evidence="1">
    <location>
        <begin position="79"/>
        <end position="97"/>
    </location>
</feature>
<name>A0A370HBS5_9NOCA</name>
<evidence type="ECO:0000256" key="1">
    <source>
        <dbReference type="SAM" id="Phobius"/>
    </source>
</evidence>
<keyword evidence="1" id="KW-0812">Transmembrane</keyword>
<feature type="transmembrane region" description="Helical" evidence="1">
    <location>
        <begin position="104"/>
        <end position="122"/>
    </location>
</feature>
<evidence type="ECO:0000313" key="3">
    <source>
        <dbReference type="Proteomes" id="UP000255355"/>
    </source>
</evidence>
<dbReference type="Proteomes" id="UP000255355">
    <property type="component" value="Unassembled WGS sequence"/>
</dbReference>
<proteinExistence type="predicted"/>
<keyword evidence="3" id="KW-1185">Reference proteome</keyword>
<organism evidence="2 3">
    <name type="scientific">Nocardia mexicana</name>
    <dbReference type="NCBI Taxonomy" id="279262"/>
    <lineage>
        <taxon>Bacteria</taxon>
        <taxon>Bacillati</taxon>
        <taxon>Actinomycetota</taxon>
        <taxon>Actinomycetes</taxon>
        <taxon>Mycobacteriales</taxon>
        <taxon>Nocardiaceae</taxon>
        <taxon>Nocardia</taxon>
    </lineage>
</organism>
<sequence length="175" mass="19204">MRISVQRAGDNLRVRMRLDVNRRRWLITNISLWVAAVIGAVTGLWAIFAPAAWYRSFPGLGLNWIAADGPYNHHLSGDVGAFFLAMAAVTAAALYFGDSLLARVAGLGWLVFGVPHLIYHIAHKPAELSTGSYTLSLISSALLPAVGLAAMLAAPRERVQLRDPAPWTIRLRRRH</sequence>
<feature type="transmembrane region" description="Helical" evidence="1">
    <location>
        <begin position="25"/>
        <end position="48"/>
    </location>
</feature>
<evidence type="ECO:0000313" key="2">
    <source>
        <dbReference type="EMBL" id="RDI54396.1"/>
    </source>
</evidence>
<dbReference type="RefSeq" id="WP_068021180.1">
    <property type="nucleotide sequence ID" value="NZ_QQAZ01000002.1"/>
</dbReference>
<comment type="caution">
    <text evidence="2">The sequence shown here is derived from an EMBL/GenBank/DDBJ whole genome shotgun (WGS) entry which is preliminary data.</text>
</comment>